<feature type="transmembrane region" description="Helical" evidence="7">
    <location>
        <begin position="59"/>
        <end position="79"/>
    </location>
</feature>
<feature type="compositionally biased region" description="Polar residues" evidence="6">
    <location>
        <begin position="510"/>
        <end position="520"/>
    </location>
</feature>
<accession>A0A0U1LS33</accession>
<evidence type="ECO:0000256" key="5">
    <source>
        <dbReference type="ARBA" id="ARBA00023136"/>
    </source>
</evidence>
<keyword evidence="5 7" id="KW-0472">Membrane</keyword>
<dbReference type="GO" id="GO:0015095">
    <property type="term" value="F:magnesium ion transmembrane transporter activity"/>
    <property type="evidence" value="ECO:0007669"/>
    <property type="project" value="InterPro"/>
</dbReference>
<dbReference type="PANTHER" id="PTHR12570">
    <property type="match status" value="1"/>
</dbReference>
<dbReference type="AlphaFoldDB" id="A0A0U1LS33"/>
<dbReference type="PANTHER" id="PTHR12570:SF86">
    <property type="entry name" value="ADR321CP"/>
    <property type="match status" value="1"/>
</dbReference>
<gene>
    <name evidence="8" type="ORF">PISL3812_03191</name>
</gene>
<name>A0A0U1LS33_TALIS</name>
<evidence type="ECO:0000256" key="2">
    <source>
        <dbReference type="ARBA" id="ARBA00022692"/>
    </source>
</evidence>
<evidence type="ECO:0008006" key="10">
    <source>
        <dbReference type="Google" id="ProtNLM"/>
    </source>
</evidence>
<protein>
    <recommendedName>
        <fullName evidence="10">Magnesium transporter NIPA8</fullName>
    </recommendedName>
</protein>
<evidence type="ECO:0000313" key="8">
    <source>
        <dbReference type="EMBL" id="CRG86188.1"/>
    </source>
</evidence>
<evidence type="ECO:0000256" key="3">
    <source>
        <dbReference type="ARBA" id="ARBA00022824"/>
    </source>
</evidence>
<dbReference type="Pfam" id="PF05653">
    <property type="entry name" value="Mg_trans_NIPA"/>
    <property type="match status" value="1"/>
</dbReference>
<sequence length="557" mass="60948">MGQLGDLSPGGSIAVGVLVGLISTSLQAIGLTLQRKSHLLEDEKAPYELRRPPYKRRRWQLGMFMFVVANIVGSTIQITTLPLPVLSTLQSSGLVFNTISATLILGEPFTQNSFIGTVLVCIGAVLIATFGAIGEPAHSLDQLLELLNRRAFIAWMVVTGLVVGLVLAGSRVIKTLSSPNSHKSRFIRLRGALITPSRAKFYRGLAFAFASGVLSAHTLLLAKSAVELVVRTIIDHVNQFNRWQSWLILIGMICLALTQLYYMHRGLKLCSTSVLYPFVFCVYNIIAILDGLIYFRQASQLAGFHAGLIALGTIILLAGVLCLSWRLEDIDIHAVVAVPNISQTPLGSGMGLVEEFGDTSVVEEPQVDERQPLLTASRQELPHKRTPSLPLTSSPYRHRSQTFGTQTLNNESAQIWADLDDSENEAASASRPPGFPYTRRRTLSLLSRGRGRGLDAGNAFLIHKARDNATLSSQARRLPHQSDRRVSAPLFTGGGGWGKSPKRPLHTDSEASGTSRNYGTLETEPPSAWRKPLKMLQRWTSRSGHTNNNNEDQPPPV</sequence>
<dbReference type="GO" id="GO:0016020">
    <property type="term" value="C:membrane"/>
    <property type="evidence" value="ECO:0007669"/>
    <property type="project" value="UniProtKB-SubCell"/>
</dbReference>
<feature type="compositionally biased region" description="Polar residues" evidence="6">
    <location>
        <begin position="538"/>
        <end position="557"/>
    </location>
</feature>
<reference evidence="8 9" key="1">
    <citation type="submission" date="2015-04" db="EMBL/GenBank/DDBJ databases">
        <authorList>
            <person name="Syromyatnikov M.Y."/>
            <person name="Popov V.N."/>
        </authorList>
    </citation>
    <scope>NUCLEOTIDE SEQUENCE [LARGE SCALE GENOMIC DNA]</scope>
    <source>
        <strain evidence="8">WF-38-12</strain>
    </source>
</reference>
<feature type="transmembrane region" description="Helical" evidence="7">
    <location>
        <begin position="113"/>
        <end position="133"/>
    </location>
</feature>
<evidence type="ECO:0000256" key="1">
    <source>
        <dbReference type="ARBA" id="ARBA00004477"/>
    </source>
</evidence>
<keyword evidence="4 7" id="KW-1133">Transmembrane helix</keyword>
<evidence type="ECO:0000256" key="4">
    <source>
        <dbReference type="ARBA" id="ARBA00022989"/>
    </source>
</evidence>
<feature type="compositionally biased region" description="Polar residues" evidence="6">
    <location>
        <begin position="389"/>
        <end position="407"/>
    </location>
</feature>
<feature type="transmembrane region" description="Helical" evidence="7">
    <location>
        <begin position="301"/>
        <end position="323"/>
    </location>
</feature>
<dbReference type="InterPro" id="IPR037185">
    <property type="entry name" value="EmrE-like"/>
</dbReference>
<feature type="transmembrane region" description="Helical" evidence="7">
    <location>
        <begin position="153"/>
        <end position="173"/>
    </location>
</feature>
<evidence type="ECO:0000256" key="6">
    <source>
        <dbReference type="SAM" id="MobiDB-lite"/>
    </source>
</evidence>
<feature type="transmembrane region" description="Helical" evidence="7">
    <location>
        <begin position="274"/>
        <end position="295"/>
    </location>
</feature>
<feature type="transmembrane region" description="Helical" evidence="7">
    <location>
        <begin position="243"/>
        <end position="262"/>
    </location>
</feature>
<feature type="region of interest" description="Disordered" evidence="6">
    <location>
        <begin position="375"/>
        <end position="407"/>
    </location>
</feature>
<keyword evidence="2 7" id="KW-0812">Transmembrane</keyword>
<organism evidence="8 9">
    <name type="scientific">Talaromyces islandicus</name>
    <name type="common">Penicillium islandicum</name>
    <dbReference type="NCBI Taxonomy" id="28573"/>
    <lineage>
        <taxon>Eukaryota</taxon>
        <taxon>Fungi</taxon>
        <taxon>Dikarya</taxon>
        <taxon>Ascomycota</taxon>
        <taxon>Pezizomycotina</taxon>
        <taxon>Eurotiomycetes</taxon>
        <taxon>Eurotiomycetidae</taxon>
        <taxon>Eurotiales</taxon>
        <taxon>Trichocomaceae</taxon>
        <taxon>Talaromyces</taxon>
        <taxon>Talaromyces sect. Islandici</taxon>
    </lineage>
</organism>
<dbReference type="OMA" id="YFRQMSQ"/>
<dbReference type="OrthoDB" id="2504919at2759"/>
<dbReference type="Proteomes" id="UP000054383">
    <property type="component" value="Unassembled WGS sequence"/>
</dbReference>
<comment type="subcellular location">
    <subcellularLocation>
        <location evidence="1">Endoplasmic reticulum membrane</location>
        <topology evidence="1">Multi-pass membrane protein</topology>
    </subcellularLocation>
</comment>
<evidence type="ECO:0000313" key="9">
    <source>
        <dbReference type="Proteomes" id="UP000054383"/>
    </source>
</evidence>
<dbReference type="FunFam" id="1.10.3730.20:FF:000012">
    <property type="entry name" value="DUF803 domain-containing protein"/>
    <property type="match status" value="1"/>
</dbReference>
<feature type="transmembrane region" description="Helical" evidence="7">
    <location>
        <begin position="12"/>
        <end position="33"/>
    </location>
</feature>
<feature type="transmembrane region" description="Helical" evidence="7">
    <location>
        <begin position="85"/>
        <end position="106"/>
    </location>
</feature>
<dbReference type="Gene3D" id="1.10.3730.20">
    <property type="match status" value="1"/>
</dbReference>
<feature type="region of interest" description="Disordered" evidence="6">
    <location>
        <begin position="472"/>
        <end position="557"/>
    </location>
</feature>
<keyword evidence="9" id="KW-1185">Reference proteome</keyword>
<dbReference type="InterPro" id="IPR008521">
    <property type="entry name" value="Mg_trans_NIPA"/>
</dbReference>
<evidence type="ECO:0000256" key="7">
    <source>
        <dbReference type="SAM" id="Phobius"/>
    </source>
</evidence>
<proteinExistence type="predicted"/>
<dbReference type="SUPFAM" id="SSF103481">
    <property type="entry name" value="Multidrug resistance efflux transporter EmrE"/>
    <property type="match status" value="1"/>
</dbReference>
<dbReference type="EMBL" id="CVMT01000002">
    <property type="protein sequence ID" value="CRG86188.1"/>
    <property type="molecule type" value="Genomic_DNA"/>
</dbReference>
<keyword evidence="3" id="KW-0256">Endoplasmic reticulum</keyword>